<protein>
    <submittedName>
        <fullName evidence="14">Ferric reductase NAD binding domain-containing protein</fullName>
    </submittedName>
</protein>
<evidence type="ECO:0000313" key="15">
    <source>
        <dbReference type="Proteomes" id="UP001302745"/>
    </source>
</evidence>
<dbReference type="SFLD" id="SFLDS00052">
    <property type="entry name" value="Ferric_Reductase_Domain"/>
    <property type="match status" value="1"/>
</dbReference>
<keyword evidence="7" id="KW-0560">Oxidoreductase</keyword>
<dbReference type="GO" id="GO:0000293">
    <property type="term" value="F:ferric-chelate reductase activity"/>
    <property type="evidence" value="ECO:0007669"/>
    <property type="project" value="UniProtKB-ARBA"/>
</dbReference>
<dbReference type="CDD" id="cd06186">
    <property type="entry name" value="NOX_Duox_like_FAD_NADP"/>
    <property type="match status" value="1"/>
</dbReference>
<evidence type="ECO:0000259" key="13">
    <source>
        <dbReference type="PROSITE" id="PS51384"/>
    </source>
</evidence>
<dbReference type="PANTHER" id="PTHR32361">
    <property type="entry name" value="FERRIC/CUPRIC REDUCTASE TRANSMEMBRANE COMPONENT"/>
    <property type="match status" value="1"/>
</dbReference>
<dbReference type="AlphaFoldDB" id="A0AAN6ZXV2"/>
<dbReference type="PROSITE" id="PS51384">
    <property type="entry name" value="FAD_FR"/>
    <property type="match status" value="1"/>
</dbReference>
<keyword evidence="3" id="KW-0813">Transport</keyword>
<dbReference type="Gene3D" id="3.40.50.80">
    <property type="entry name" value="Nucleotide-binding domain of ferredoxin-NADP reductase (FNR) module"/>
    <property type="match status" value="1"/>
</dbReference>
<dbReference type="InterPro" id="IPR039261">
    <property type="entry name" value="FNR_nucleotide-bd"/>
</dbReference>
<feature type="transmembrane region" description="Helical" evidence="12">
    <location>
        <begin position="140"/>
        <end position="156"/>
    </location>
</feature>
<gene>
    <name evidence="14" type="ORF">C8A00DRAFT_14678</name>
</gene>
<feature type="region of interest" description="Disordered" evidence="11">
    <location>
        <begin position="1"/>
        <end position="21"/>
    </location>
</feature>
<evidence type="ECO:0000256" key="12">
    <source>
        <dbReference type="SAM" id="Phobius"/>
    </source>
</evidence>
<keyword evidence="4 12" id="KW-0812">Transmembrane</keyword>
<dbReference type="Pfam" id="PF01794">
    <property type="entry name" value="Ferric_reduct"/>
    <property type="match status" value="1"/>
</dbReference>
<feature type="transmembrane region" description="Helical" evidence="12">
    <location>
        <begin position="177"/>
        <end position="194"/>
    </location>
</feature>
<dbReference type="InterPro" id="IPR051410">
    <property type="entry name" value="Ferric/Cupric_Reductase"/>
</dbReference>
<evidence type="ECO:0000256" key="9">
    <source>
        <dbReference type="ARBA" id="ARBA00023136"/>
    </source>
</evidence>
<comment type="subcellular location">
    <subcellularLocation>
        <location evidence="1">Membrane</location>
        <topology evidence="1">Multi-pass membrane protein</topology>
    </subcellularLocation>
</comment>
<dbReference type="InterPro" id="IPR013112">
    <property type="entry name" value="FAD-bd_8"/>
</dbReference>
<keyword evidence="8" id="KW-0406">Ion transport</keyword>
<dbReference type="PANTHER" id="PTHR32361:SF9">
    <property type="entry name" value="FERRIC REDUCTASE TRANSMEMBRANE COMPONENT 3-RELATED"/>
    <property type="match status" value="1"/>
</dbReference>
<dbReference type="GO" id="GO:0015677">
    <property type="term" value="P:copper ion import"/>
    <property type="evidence" value="ECO:0007669"/>
    <property type="project" value="TreeGrafter"/>
</dbReference>
<feature type="compositionally biased region" description="Gly residues" evidence="11">
    <location>
        <begin position="12"/>
        <end position="21"/>
    </location>
</feature>
<feature type="region of interest" description="Disordered" evidence="11">
    <location>
        <begin position="467"/>
        <end position="531"/>
    </location>
</feature>
<sequence length="632" mass="67924">MAGPSGNPSSGAGHGGSTNGASTGGHGADMAVFFAQRQVVIERMMKYFAAGICGLVAVFVVFHWARWACVKVERSKKPAGVLGRPFVASSRLVRNLLVRKVPGFKSAGHAIVVTAYVVINLAVLFTNVDTTSMGSLGHRFGWITLMNLALVVFLALKNTPLAFITAYSYERLNCLHQIAGCTMFICMVIHGALYTAFFNSQGRLLSIFAERGQIAAIVAGFAFLSVVFSALVVRRLWYELFYVTHISSWIIAIVAVGFHQPEFGHKILIVTVLAASMWVLDRVIRACRLLYYSANNEATLHPLPDGGTKIVMKKVPARAEPGKHCFVWIPAIRKFETHPFTIHRSSPFEFTVKACNGFTSDLHKFAVAHPGAAVRASIDGPYGTFPDPMEFDKIVLIAGGGGATFTFGLAVNILERMDEDAPKDIVFIWAVQKHENLSWFKEQLDLLRTHAHSPKVNISLYVTRASSSTSDLPSGSGSGSGSGSDDHTAGFDSSSEGTASPPLSPVGSDPEKNGTQVAPSALRWPSLTQGDLEKETGATMETRVDHSGASGKDTASTAAAVSHTFVEHAVKAGRPDAASLIRDALKVTPRNQRVLVAACGPDGLMRVVRDTTAKLIVGDGPAVELHCEQFGW</sequence>
<evidence type="ECO:0000256" key="10">
    <source>
        <dbReference type="ARBA" id="ARBA00023180"/>
    </source>
</evidence>
<evidence type="ECO:0000256" key="11">
    <source>
        <dbReference type="SAM" id="MobiDB-lite"/>
    </source>
</evidence>
<evidence type="ECO:0000256" key="6">
    <source>
        <dbReference type="ARBA" id="ARBA00022989"/>
    </source>
</evidence>
<dbReference type="SUPFAM" id="SSF52343">
    <property type="entry name" value="Ferredoxin reductase-like, C-terminal NADP-linked domain"/>
    <property type="match status" value="1"/>
</dbReference>
<reference evidence="14" key="2">
    <citation type="submission" date="2023-05" db="EMBL/GenBank/DDBJ databases">
        <authorList>
            <consortium name="Lawrence Berkeley National Laboratory"/>
            <person name="Steindorff A."/>
            <person name="Hensen N."/>
            <person name="Bonometti L."/>
            <person name="Westerberg I."/>
            <person name="Brannstrom I.O."/>
            <person name="Guillou S."/>
            <person name="Cros-Aarteil S."/>
            <person name="Calhoun S."/>
            <person name="Haridas S."/>
            <person name="Kuo A."/>
            <person name="Mondo S."/>
            <person name="Pangilinan J."/>
            <person name="Riley R."/>
            <person name="Labutti K."/>
            <person name="Andreopoulos B."/>
            <person name="Lipzen A."/>
            <person name="Chen C."/>
            <person name="Yanf M."/>
            <person name="Daum C."/>
            <person name="Ng V."/>
            <person name="Clum A."/>
            <person name="Ohm R."/>
            <person name="Martin F."/>
            <person name="Silar P."/>
            <person name="Natvig D."/>
            <person name="Lalanne C."/>
            <person name="Gautier V."/>
            <person name="Ament-Velasquez S.L."/>
            <person name="Kruys A."/>
            <person name="Hutchinson M.I."/>
            <person name="Powell A.J."/>
            <person name="Barry K."/>
            <person name="Miller A.N."/>
            <person name="Grigoriev I.V."/>
            <person name="Debuchy R."/>
            <person name="Gladieux P."/>
            <person name="Thoren M.H."/>
            <person name="Johannesson H."/>
        </authorList>
    </citation>
    <scope>NUCLEOTIDE SEQUENCE</scope>
    <source>
        <strain evidence="14">CBS 538.74</strain>
    </source>
</reference>
<dbReference type="InterPro" id="IPR017927">
    <property type="entry name" value="FAD-bd_FR_type"/>
</dbReference>
<keyword evidence="6 12" id="KW-1133">Transmembrane helix</keyword>
<comment type="caution">
    <text evidence="14">The sequence shown here is derived from an EMBL/GenBank/DDBJ whole genome shotgun (WGS) entry which is preliminary data.</text>
</comment>
<evidence type="ECO:0000256" key="4">
    <source>
        <dbReference type="ARBA" id="ARBA00022692"/>
    </source>
</evidence>
<dbReference type="Pfam" id="PF08030">
    <property type="entry name" value="NAD_binding_6"/>
    <property type="match status" value="1"/>
</dbReference>
<keyword evidence="10" id="KW-0325">Glycoprotein</keyword>
<feature type="domain" description="FAD-binding FR-type" evidence="13">
    <location>
        <begin position="276"/>
        <end position="388"/>
    </location>
</feature>
<name>A0AAN6ZXV2_9PEZI</name>
<dbReference type="InterPro" id="IPR013121">
    <property type="entry name" value="Fe_red_NAD-bd_6"/>
</dbReference>
<accession>A0AAN6ZXV2</accession>
<organism evidence="14 15">
    <name type="scientific">Chaetomidium leptoderma</name>
    <dbReference type="NCBI Taxonomy" id="669021"/>
    <lineage>
        <taxon>Eukaryota</taxon>
        <taxon>Fungi</taxon>
        <taxon>Dikarya</taxon>
        <taxon>Ascomycota</taxon>
        <taxon>Pezizomycotina</taxon>
        <taxon>Sordariomycetes</taxon>
        <taxon>Sordariomycetidae</taxon>
        <taxon>Sordariales</taxon>
        <taxon>Chaetomiaceae</taxon>
        <taxon>Chaetomidium</taxon>
    </lineage>
</organism>
<dbReference type="GO" id="GO:0006879">
    <property type="term" value="P:intracellular iron ion homeostasis"/>
    <property type="evidence" value="ECO:0007669"/>
    <property type="project" value="TreeGrafter"/>
</dbReference>
<keyword evidence="9 12" id="KW-0472">Membrane</keyword>
<dbReference type="Proteomes" id="UP001302745">
    <property type="component" value="Unassembled WGS sequence"/>
</dbReference>
<keyword evidence="5" id="KW-0249">Electron transport</keyword>
<evidence type="ECO:0000256" key="3">
    <source>
        <dbReference type="ARBA" id="ARBA00022448"/>
    </source>
</evidence>
<dbReference type="InterPro" id="IPR013130">
    <property type="entry name" value="Fe3_Rdtase_TM_dom"/>
</dbReference>
<evidence type="ECO:0000256" key="7">
    <source>
        <dbReference type="ARBA" id="ARBA00023002"/>
    </source>
</evidence>
<dbReference type="GO" id="GO:0005886">
    <property type="term" value="C:plasma membrane"/>
    <property type="evidence" value="ECO:0007669"/>
    <property type="project" value="TreeGrafter"/>
</dbReference>
<feature type="transmembrane region" description="Helical" evidence="12">
    <location>
        <begin position="107"/>
        <end position="128"/>
    </location>
</feature>
<feature type="transmembrane region" description="Helical" evidence="12">
    <location>
        <begin position="214"/>
        <end position="233"/>
    </location>
</feature>
<keyword evidence="15" id="KW-1185">Reference proteome</keyword>
<feature type="transmembrane region" description="Helical" evidence="12">
    <location>
        <begin position="240"/>
        <end position="257"/>
    </location>
</feature>
<dbReference type="EMBL" id="MU856919">
    <property type="protein sequence ID" value="KAK4154164.1"/>
    <property type="molecule type" value="Genomic_DNA"/>
</dbReference>
<proteinExistence type="inferred from homology"/>
<evidence type="ECO:0000313" key="14">
    <source>
        <dbReference type="EMBL" id="KAK4154164.1"/>
    </source>
</evidence>
<evidence type="ECO:0000256" key="5">
    <source>
        <dbReference type="ARBA" id="ARBA00022982"/>
    </source>
</evidence>
<comment type="similarity">
    <text evidence="2">Belongs to the ferric reductase (FRE) family.</text>
</comment>
<feature type="transmembrane region" description="Helical" evidence="12">
    <location>
        <begin position="47"/>
        <end position="67"/>
    </location>
</feature>
<evidence type="ECO:0000256" key="2">
    <source>
        <dbReference type="ARBA" id="ARBA00006278"/>
    </source>
</evidence>
<dbReference type="Pfam" id="PF08022">
    <property type="entry name" value="FAD_binding_8"/>
    <property type="match status" value="1"/>
</dbReference>
<feature type="compositionally biased region" description="Low complexity" evidence="11">
    <location>
        <begin position="1"/>
        <end position="11"/>
    </location>
</feature>
<reference evidence="14" key="1">
    <citation type="journal article" date="2023" name="Mol. Phylogenet. Evol.">
        <title>Genome-scale phylogeny and comparative genomics of the fungal order Sordariales.</title>
        <authorList>
            <person name="Hensen N."/>
            <person name="Bonometti L."/>
            <person name="Westerberg I."/>
            <person name="Brannstrom I.O."/>
            <person name="Guillou S."/>
            <person name="Cros-Aarteil S."/>
            <person name="Calhoun S."/>
            <person name="Haridas S."/>
            <person name="Kuo A."/>
            <person name="Mondo S."/>
            <person name="Pangilinan J."/>
            <person name="Riley R."/>
            <person name="LaButti K."/>
            <person name="Andreopoulos B."/>
            <person name="Lipzen A."/>
            <person name="Chen C."/>
            <person name="Yan M."/>
            <person name="Daum C."/>
            <person name="Ng V."/>
            <person name="Clum A."/>
            <person name="Steindorff A."/>
            <person name="Ohm R.A."/>
            <person name="Martin F."/>
            <person name="Silar P."/>
            <person name="Natvig D.O."/>
            <person name="Lalanne C."/>
            <person name="Gautier V."/>
            <person name="Ament-Velasquez S.L."/>
            <person name="Kruys A."/>
            <person name="Hutchinson M.I."/>
            <person name="Powell A.J."/>
            <person name="Barry K."/>
            <person name="Miller A.N."/>
            <person name="Grigoriev I.V."/>
            <person name="Debuchy R."/>
            <person name="Gladieux P."/>
            <person name="Hiltunen Thoren M."/>
            <person name="Johannesson H."/>
        </authorList>
    </citation>
    <scope>NUCLEOTIDE SEQUENCE</scope>
    <source>
        <strain evidence="14">CBS 538.74</strain>
    </source>
</reference>
<evidence type="ECO:0000256" key="1">
    <source>
        <dbReference type="ARBA" id="ARBA00004141"/>
    </source>
</evidence>
<evidence type="ECO:0000256" key="8">
    <source>
        <dbReference type="ARBA" id="ARBA00023065"/>
    </source>
</evidence>
<dbReference type="GO" id="GO:0006826">
    <property type="term" value="P:iron ion transport"/>
    <property type="evidence" value="ECO:0007669"/>
    <property type="project" value="TreeGrafter"/>
</dbReference>
<dbReference type="SFLD" id="SFLDG01168">
    <property type="entry name" value="Ferric_reductase_subgroup_(FRE"/>
    <property type="match status" value="1"/>
</dbReference>